<dbReference type="Proteomes" id="UP000239263">
    <property type="component" value="Unassembled WGS sequence"/>
</dbReference>
<feature type="transmembrane region" description="Helical" evidence="1">
    <location>
        <begin position="6"/>
        <end position="23"/>
    </location>
</feature>
<name>A0A2S7XA81_9GAMM</name>
<evidence type="ECO:0000256" key="1">
    <source>
        <dbReference type="SAM" id="Phobius"/>
    </source>
</evidence>
<evidence type="ECO:0000313" key="3">
    <source>
        <dbReference type="Proteomes" id="UP000239263"/>
    </source>
</evidence>
<comment type="caution">
    <text evidence="2">The sequence shown here is derived from an EMBL/GenBank/DDBJ whole genome shotgun (WGS) entry which is preliminary data.</text>
</comment>
<dbReference type="AlphaFoldDB" id="A0A2S7XA81"/>
<accession>A0A2S7XA81</accession>
<organism evidence="2 3">
    <name type="scientific">Aliivibrio sifiae</name>
    <dbReference type="NCBI Taxonomy" id="566293"/>
    <lineage>
        <taxon>Bacteria</taxon>
        <taxon>Pseudomonadati</taxon>
        <taxon>Pseudomonadota</taxon>
        <taxon>Gammaproteobacteria</taxon>
        <taxon>Vibrionales</taxon>
        <taxon>Vibrionaceae</taxon>
        <taxon>Aliivibrio</taxon>
    </lineage>
</organism>
<dbReference type="OrthoDB" id="5918883at2"/>
<dbReference type="EMBL" id="MSCO01000001">
    <property type="protein sequence ID" value="PQJ88264.1"/>
    <property type="molecule type" value="Genomic_DNA"/>
</dbReference>
<keyword evidence="1" id="KW-0812">Transmembrane</keyword>
<proteinExistence type="predicted"/>
<keyword evidence="1" id="KW-0472">Membrane</keyword>
<evidence type="ECO:0000313" key="2">
    <source>
        <dbReference type="EMBL" id="PQJ88264.1"/>
    </source>
</evidence>
<reference evidence="2 3" key="1">
    <citation type="submission" date="2016-12" db="EMBL/GenBank/DDBJ databases">
        <title>Diversity of luminous bacteria.</title>
        <authorList>
            <person name="Yoshizawa S."/>
            <person name="Kogure K."/>
        </authorList>
    </citation>
    <scope>NUCLEOTIDE SEQUENCE [LARGE SCALE GENOMIC DNA]</scope>
    <source>
        <strain evidence="2 3">ATCC 33715</strain>
    </source>
</reference>
<gene>
    <name evidence="2" type="ORF">BTO22_01115</name>
</gene>
<keyword evidence="1" id="KW-1133">Transmembrane helix</keyword>
<protein>
    <submittedName>
        <fullName evidence="2">Type IV pilus, mannose-sensitive hemagglutinin protein MshF</fullName>
    </submittedName>
</protein>
<sequence length="149" mass="17037">MSTTRFIWGGLVIVFLAVILYQWDRIEPEVEDTALLMSSREILSSANEFKNYWVVNGQPNVIVKDGIEVTFTKLGWPLTLDDKELNCQKWLHLLLPEKQKIYTEAIHVTKKKAKVAQYGCEYGISNDKIVSVMLVNGVFKVNVGFLNEN</sequence>